<gene>
    <name evidence="2" type="ORF">EVEC_LOCUS2561</name>
</gene>
<evidence type="ECO:0000313" key="2">
    <source>
        <dbReference type="EMBL" id="VDD87418.1"/>
    </source>
</evidence>
<organism evidence="4">
    <name type="scientific">Enterobius vermicularis</name>
    <name type="common">Human pinworm</name>
    <dbReference type="NCBI Taxonomy" id="51028"/>
    <lineage>
        <taxon>Eukaryota</taxon>
        <taxon>Metazoa</taxon>
        <taxon>Ecdysozoa</taxon>
        <taxon>Nematoda</taxon>
        <taxon>Chromadorea</taxon>
        <taxon>Rhabditida</taxon>
        <taxon>Spirurina</taxon>
        <taxon>Oxyuridomorpha</taxon>
        <taxon>Oxyuroidea</taxon>
        <taxon>Oxyuridae</taxon>
        <taxon>Enterobius</taxon>
    </lineage>
</organism>
<reference evidence="2 3" key="2">
    <citation type="submission" date="2018-10" db="EMBL/GenBank/DDBJ databases">
        <authorList>
            <consortium name="Pathogen Informatics"/>
        </authorList>
    </citation>
    <scope>NUCLEOTIDE SEQUENCE [LARGE SCALE GENOMIC DNA]</scope>
</reference>
<evidence type="ECO:0000313" key="4">
    <source>
        <dbReference type="WBParaSite" id="EVEC_0000285301-mRNA-1"/>
    </source>
</evidence>
<dbReference type="EMBL" id="UXUI01007403">
    <property type="protein sequence ID" value="VDD87418.1"/>
    <property type="molecule type" value="Genomic_DNA"/>
</dbReference>
<feature type="chain" id="PRO_5043122552" evidence="1">
    <location>
        <begin position="19"/>
        <end position="99"/>
    </location>
</feature>
<evidence type="ECO:0000256" key="1">
    <source>
        <dbReference type="SAM" id="SignalP"/>
    </source>
</evidence>
<keyword evidence="3" id="KW-1185">Reference proteome</keyword>
<dbReference type="Proteomes" id="UP000274131">
    <property type="component" value="Unassembled WGS sequence"/>
</dbReference>
<evidence type="ECO:0000313" key="3">
    <source>
        <dbReference type="Proteomes" id="UP000274131"/>
    </source>
</evidence>
<dbReference type="AlphaFoldDB" id="A0A0N4UZ20"/>
<sequence length="99" mass="11283">MTTAVLAFLAVVTCSVYAKDTACGRLVECLQKVRTKNEECFSSHPNKTTTDCYNETLHLELKHLSDQVRMTYFLTDMYLKGFSCENSKRELSSIVVFVE</sequence>
<keyword evidence="1" id="KW-0732">Signal</keyword>
<feature type="signal peptide" evidence="1">
    <location>
        <begin position="1"/>
        <end position="18"/>
    </location>
</feature>
<protein>
    <submittedName>
        <fullName evidence="4">Secreted protein</fullName>
    </submittedName>
</protein>
<name>A0A0N4UZ20_ENTVE</name>
<proteinExistence type="predicted"/>
<accession>A0A0N4UZ20</accession>
<reference evidence="4" key="1">
    <citation type="submission" date="2017-02" db="UniProtKB">
        <authorList>
            <consortium name="WormBaseParasite"/>
        </authorList>
    </citation>
    <scope>IDENTIFICATION</scope>
</reference>
<dbReference type="WBParaSite" id="EVEC_0000285301-mRNA-1">
    <property type="protein sequence ID" value="EVEC_0000285301-mRNA-1"/>
    <property type="gene ID" value="EVEC_0000285301"/>
</dbReference>